<dbReference type="Gene3D" id="1.25.40.10">
    <property type="entry name" value="Tetratricopeptide repeat domain"/>
    <property type="match status" value="1"/>
</dbReference>
<name>D6WTB8_TRICA</name>
<evidence type="ECO:0000313" key="11">
    <source>
        <dbReference type="Proteomes" id="UP000007266"/>
    </source>
</evidence>
<keyword evidence="6" id="KW-0539">Nucleus</keyword>
<feature type="region of interest" description="Disordered" evidence="8">
    <location>
        <begin position="500"/>
        <end position="532"/>
    </location>
</feature>
<dbReference type="KEGG" id="tca:661273"/>
<reference evidence="10 11" key="2">
    <citation type="journal article" date="2010" name="Nucleic Acids Res.">
        <title>BeetleBase in 2010: revisions to provide comprehensive genomic information for Tribolium castaneum.</title>
        <authorList>
            <person name="Kim H.S."/>
            <person name="Murphy T."/>
            <person name="Xia J."/>
            <person name="Caragea D."/>
            <person name="Park Y."/>
            <person name="Beeman R.W."/>
            <person name="Lorenzen M.D."/>
            <person name="Butcher S."/>
            <person name="Manak J.R."/>
            <person name="Brown S.J."/>
        </authorList>
    </citation>
    <scope>GENOME REANNOTATION</scope>
    <source>
        <strain evidence="10 11">Georgia GA2</strain>
    </source>
</reference>
<dbReference type="GO" id="GO:0033592">
    <property type="term" value="F:RNA strand annealing activity"/>
    <property type="evidence" value="ECO:0000318"/>
    <property type="project" value="GO_Central"/>
</dbReference>
<dbReference type="HOGENOM" id="CLU_007172_0_0_1"/>
<proteinExistence type="predicted"/>
<feature type="compositionally biased region" description="Acidic residues" evidence="8">
    <location>
        <begin position="17"/>
        <end position="27"/>
    </location>
</feature>
<dbReference type="InterPro" id="IPR003107">
    <property type="entry name" value="HAT"/>
</dbReference>
<keyword evidence="5" id="KW-0508">mRNA splicing</keyword>
<dbReference type="SMART" id="SM00360">
    <property type="entry name" value="RRM"/>
    <property type="match status" value="2"/>
</dbReference>
<keyword evidence="3" id="KW-0677">Repeat</keyword>
<dbReference type="Pfam" id="PF23240">
    <property type="entry name" value="HAT_PRP39_N"/>
    <property type="match status" value="2"/>
</dbReference>
<evidence type="ECO:0000256" key="2">
    <source>
        <dbReference type="ARBA" id="ARBA00022664"/>
    </source>
</evidence>
<evidence type="ECO:0000313" key="10">
    <source>
        <dbReference type="EMBL" id="EFA06313.2"/>
    </source>
</evidence>
<accession>D6WTB8</accession>
<dbReference type="PANTHER" id="PTHR17204">
    <property type="entry name" value="PRE-MRNA PROCESSING PROTEIN PRP39-RELATED"/>
    <property type="match status" value="1"/>
</dbReference>
<dbReference type="AlphaFoldDB" id="D6WTB8"/>
<dbReference type="SMART" id="SM00386">
    <property type="entry name" value="HAT"/>
    <property type="match status" value="6"/>
</dbReference>
<dbReference type="SUPFAM" id="SSF54928">
    <property type="entry name" value="RNA-binding domain, RBD"/>
    <property type="match status" value="2"/>
</dbReference>
<evidence type="ECO:0000256" key="8">
    <source>
        <dbReference type="SAM" id="MobiDB-lite"/>
    </source>
</evidence>
<evidence type="ECO:0000256" key="3">
    <source>
        <dbReference type="ARBA" id="ARBA00022737"/>
    </source>
</evidence>
<dbReference type="InterPro" id="IPR012677">
    <property type="entry name" value="Nucleotide-bd_a/b_plait_sf"/>
</dbReference>
<dbReference type="InterPro" id="IPR000504">
    <property type="entry name" value="RRM_dom"/>
</dbReference>
<keyword evidence="4 7" id="KW-0694">RNA-binding</keyword>
<sequence length="758" mass="87484">MEINDDSNEQMSVNSDSDSDSGDDQEEQALLTRAEDLERQISDNKYLYNAHEELVNLYRKLGDLKSMRLAYERFQEYFPLTPEIWLAWINDEKKLASSESEIKNIFGLFDKAVEDYLSVNLWVEYAQYSIGVSTLDTTRVIIERGLTAAGLHVADGSLLWDTLRELEFAHLSLTEAGSEPWKTQVEKIVEVFRRQLSVPLLDMENTYKEWKEWLTQVQDHKINAEPVEWGYNKALKTLETYKPFEEKLQVTTDESQLLRVYRDYVKVLTDPSTILCLYERATAQMCLNPEIWLDYCLYGLKLGAPAEKITTKALRNCPWSQELWIMRLQVLESLQKDNSEVVACFEQAVSNLGAQSSELWLAYLEYVSRTCQDQAKVFKSFDQALEQLKYNDEGALKITKWYSRILAKNNNMQGARNLWKNLLKSPNHKILANTWLEYARLERQFGEPPQVRAIFQKALTNCTDWPLFIADEWREFEREFGKLPDVLKCLEKRKEIEPKLKTIEPPKATGTKRKHPSEAEPPPKKHKKQAVVKDPTRTIFVSNLHTSVNEKRLRKFFPNCENVEIVVDKRGKSRCYGYVQFALEESVMAALARDRELLDGRPIFISNCKPNREERKAGFKYSNEPETNKLFVKGLPYDKSQEEIEAIFRPFGAKTVRLVCRRDGKPKGLAYVEFEDDASAKKAMEKTDGMTVGDFTISVAISAPPVKKPTTVAKSTPTRHARSRLQVPMLPRSLQVKSATNGDVKPKTNDDFRLLLQK</sequence>
<dbReference type="eggNOG" id="KOG0128">
    <property type="taxonomic scope" value="Eukaryota"/>
</dbReference>
<dbReference type="GO" id="GO:0043024">
    <property type="term" value="F:ribosomal small subunit binding"/>
    <property type="evidence" value="ECO:0000318"/>
    <property type="project" value="GO_Central"/>
</dbReference>
<dbReference type="GO" id="GO:0097010">
    <property type="term" value="P:eukaryotic translation initiation factor 4F complex assembly"/>
    <property type="evidence" value="ECO:0000318"/>
    <property type="project" value="GO_Central"/>
</dbReference>
<evidence type="ECO:0000256" key="1">
    <source>
        <dbReference type="ARBA" id="ARBA00004123"/>
    </source>
</evidence>
<dbReference type="SUPFAM" id="SSF48452">
    <property type="entry name" value="TPR-like"/>
    <property type="match status" value="1"/>
</dbReference>
<dbReference type="EMBL" id="KQ971352">
    <property type="protein sequence ID" value="EFA06313.2"/>
    <property type="molecule type" value="Genomic_DNA"/>
</dbReference>
<dbReference type="STRING" id="7070.D6WTB8"/>
<evidence type="ECO:0000256" key="7">
    <source>
        <dbReference type="PROSITE-ProRule" id="PRU00176"/>
    </source>
</evidence>
<comment type="subcellular location">
    <subcellularLocation>
        <location evidence="1">Nucleus</location>
    </subcellularLocation>
</comment>
<feature type="domain" description="RRM" evidence="9">
    <location>
        <begin position="537"/>
        <end position="610"/>
    </location>
</feature>
<keyword evidence="11" id="KW-1185">Reference proteome</keyword>
<dbReference type="GO" id="GO:0005634">
    <property type="term" value="C:nucleus"/>
    <property type="evidence" value="ECO:0007669"/>
    <property type="project" value="UniProtKB-SubCell"/>
</dbReference>
<feature type="domain" description="RRM" evidence="9">
    <location>
        <begin position="628"/>
        <end position="704"/>
    </location>
</feature>
<evidence type="ECO:0000256" key="5">
    <source>
        <dbReference type="ARBA" id="ARBA00023187"/>
    </source>
</evidence>
<dbReference type="OrthoDB" id="360390at2759"/>
<protein>
    <submittedName>
        <fullName evidence="10">Squamous cell carcinoma antigen recognized by T-cells 3-like Protein</fullName>
    </submittedName>
</protein>
<reference evidence="10 11" key="1">
    <citation type="journal article" date="2008" name="Nature">
        <title>The genome of the model beetle and pest Tribolium castaneum.</title>
        <authorList>
            <consortium name="Tribolium Genome Sequencing Consortium"/>
            <person name="Richards S."/>
            <person name="Gibbs R.A."/>
            <person name="Weinstock G.M."/>
            <person name="Brown S.J."/>
            <person name="Denell R."/>
            <person name="Beeman R.W."/>
            <person name="Gibbs R."/>
            <person name="Beeman R.W."/>
            <person name="Brown S.J."/>
            <person name="Bucher G."/>
            <person name="Friedrich M."/>
            <person name="Grimmelikhuijzen C.J."/>
            <person name="Klingler M."/>
            <person name="Lorenzen M."/>
            <person name="Richards S."/>
            <person name="Roth S."/>
            <person name="Schroder R."/>
            <person name="Tautz D."/>
            <person name="Zdobnov E.M."/>
            <person name="Muzny D."/>
            <person name="Gibbs R.A."/>
            <person name="Weinstock G.M."/>
            <person name="Attaway T."/>
            <person name="Bell S."/>
            <person name="Buhay C.J."/>
            <person name="Chandrabose M.N."/>
            <person name="Chavez D."/>
            <person name="Clerk-Blankenburg K.P."/>
            <person name="Cree A."/>
            <person name="Dao M."/>
            <person name="Davis C."/>
            <person name="Chacko J."/>
            <person name="Dinh H."/>
            <person name="Dugan-Rocha S."/>
            <person name="Fowler G."/>
            <person name="Garner T.T."/>
            <person name="Garnes J."/>
            <person name="Gnirke A."/>
            <person name="Hawes A."/>
            <person name="Hernandez J."/>
            <person name="Hines S."/>
            <person name="Holder M."/>
            <person name="Hume J."/>
            <person name="Jhangiani S.N."/>
            <person name="Joshi V."/>
            <person name="Khan Z.M."/>
            <person name="Jackson L."/>
            <person name="Kovar C."/>
            <person name="Kowis A."/>
            <person name="Lee S."/>
            <person name="Lewis L.R."/>
            <person name="Margolis J."/>
            <person name="Morgan M."/>
            <person name="Nazareth L.V."/>
            <person name="Nguyen N."/>
            <person name="Okwuonu G."/>
            <person name="Parker D."/>
            <person name="Richards S."/>
            <person name="Ruiz S.J."/>
            <person name="Santibanez J."/>
            <person name="Savard J."/>
            <person name="Scherer S.E."/>
            <person name="Schneider B."/>
            <person name="Sodergren E."/>
            <person name="Tautz D."/>
            <person name="Vattahil S."/>
            <person name="Villasana D."/>
            <person name="White C.S."/>
            <person name="Wright R."/>
            <person name="Park Y."/>
            <person name="Beeman R.W."/>
            <person name="Lord J."/>
            <person name="Oppert B."/>
            <person name="Lorenzen M."/>
            <person name="Brown S."/>
            <person name="Wang L."/>
            <person name="Savard J."/>
            <person name="Tautz D."/>
            <person name="Richards S."/>
            <person name="Weinstock G."/>
            <person name="Gibbs R.A."/>
            <person name="Liu Y."/>
            <person name="Worley K."/>
            <person name="Weinstock G."/>
            <person name="Elsik C.G."/>
            <person name="Reese J.T."/>
            <person name="Elhaik E."/>
            <person name="Landan G."/>
            <person name="Graur D."/>
            <person name="Arensburger P."/>
            <person name="Atkinson P."/>
            <person name="Beeman R.W."/>
            <person name="Beidler J."/>
            <person name="Brown S.J."/>
            <person name="Demuth J.P."/>
            <person name="Drury D.W."/>
            <person name="Du Y.Z."/>
            <person name="Fujiwara H."/>
            <person name="Lorenzen M."/>
            <person name="Maselli V."/>
            <person name="Osanai M."/>
            <person name="Park Y."/>
            <person name="Robertson H.M."/>
            <person name="Tu Z."/>
            <person name="Wang J.J."/>
            <person name="Wang S."/>
            <person name="Richards S."/>
            <person name="Song H."/>
            <person name="Zhang L."/>
            <person name="Sodergren E."/>
            <person name="Werner D."/>
            <person name="Stanke M."/>
            <person name="Morgenstern B."/>
            <person name="Solovyev V."/>
            <person name="Kosarev P."/>
            <person name="Brown G."/>
            <person name="Chen H.C."/>
            <person name="Ermolaeva O."/>
            <person name="Hlavina W."/>
            <person name="Kapustin Y."/>
            <person name="Kiryutin B."/>
            <person name="Kitts P."/>
            <person name="Maglott D."/>
            <person name="Pruitt K."/>
            <person name="Sapojnikov V."/>
            <person name="Souvorov A."/>
            <person name="Mackey A.J."/>
            <person name="Waterhouse R.M."/>
            <person name="Wyder S."/>
            <person name="Zdobnov E.M."/>
            <person name="Zdobnov E.M."/>
            <person name="Wyder S."/>
            <person name="Kriventseva E.V."/>
            <person name="Kadowaki T."/>
            <person name="Bork P."/>
            <person name="Aranda M."/>
            <person name="Bao R."/>
            <person name="Beermann A."/>
            <person name="Berns N."/>
            <person name="Bolognesi R."/>
            <person name="Bonneton F."/>
            <person name="Bopp D."/>
            <person name="Brown S.J."/>
            <person name="Bucher G."/>
            <person name="Butts T."/>
            <person name="Chaumot A."/>
            <person name="Denell R.E."/>
            <person name="Ferrier D.E."/>
            <person name="Friedrich M."/>
            <person name="Gordon C.M."/>
            <person name="Jindra M."/>
            <person name="Klingler M."/>
            <person name="Lan Q."/>
            <person name="Lattorff H.M."/>
            <person name="Laudet V."/>
            <person name="von Levetsow C."/>
            <person name="Liu Z."/>
            <person name="Lutz R."/>
            <person name="Lynch J.A."/>
            <person name="da Fonseca R.N."/>
            <person name="Posnien N."/>
            <person name="Reuter R."/>
            <person name="Roth S."/>
            <person name="Savard J."/>
            <person name="Schinko J.B."/>
            <person name="Schmitt C."/>
            <person name="Schoppmeier M."/>
            <person name="Schroder R."/>
            <person name="Shippy T.D."/>
            <person name="Simonnet F."/>
            <person name="Marques-Souza H."/>
            <person name="Tautz D."/>
            <person name="Tomoyasu Y."/>
            <person name="Trauner J."/>
            <person name="Van der Zee M."/>
            <person name="Vervoort M."/>
            <person name="Wittkopp N."/>
            <person name="Wimmer E.A."/>
            <person name="Yang X."/>
            <person name="Jones A.K."/>
            <person name="Sattelle D.B."/>
            <person name="Ebert P.R."/>
            <person name="Nelson D."/>
            <person name="Scott J.G."/>
            <person name="Beeman R.W."/>
            <person name="Muthukrishnan S."/>
            <person name="Kramer K.J."/>
            <person name="Arakane Y."/>
            <person name="Beeman R.W."/>
            <person name="Zhu Q."/>
            <person name="Hogenkamp D."/>
            <person name="Dixit R."/>
            <person name="Oppert B."/>
            <person name="Jiang H."/>
            <person name="Zou Z."/>
            <person name="Marshall J."/>
            <person name="Elpidina E."/>
            <person name="Vinokurov K."/>
            <person name="Oppert C."/>
            <person name="Zou Z."/>
            <person name="Evans J."/>
            <person name="Lu Z."/>
            <person name="Zhao P."/>
            <person name="Sumathipala N."/>
            <person name="Altincicek B."/>
            <person name="Vilcinskas A."/>
            <person name="Williams M."/>
            <person name="Hultmark D."/>
            <person name="Hetru C."/>
            <person name="Jiang H."/>
            <person name="Grimmelikhuijzen C.J."/>
            <person name="Hauser F."/>
            <person name="Cazzamali G."/>
            <person name="Williamson M."/>
            <person name="Park Y."/>
            <person name="Li B."/>
            <person name="Tanaka Y."/>
            <person name="Predel R."/>
            <person name="Neupert S."/>
            <person name="Schachtner J."/>
            <person name="Verleyen P."/>
            <person name="Raible F."/>
            <person name="Bork P."/>
            <person name="Friedrich M."/>
            <person name="Walden K.K."/>
            <person name="Robertson H.M."/>
            <person name="Angeli S."/>
            <person name="Foret S."/>
            <person name="Bucher G."/>
            <person name="Schuetz S."/>
            <person name="Maleszka R."/>
            <person name="Wimmer E.A."/>
            <person name="Beeman R.W."/>
            <person name="Lorenzen M."/>
            <person name="Tomoyasu Y."/>
            <person name="Miller S.C."/>
            <person name="Grossmann D."/>
            <person name="Bucher G."/>
        </authorList>
    </citation>
    <scope>NUCLEOTIDE SEQUENCE [LARGE SCALE GENOMIC DNA]</scope>
    <source>
        <strain evidence="10 11">Georgia GA2</strain>
    </source>
</reference>
<dbReference type="Gene3D" id="3.30.70.330">
    <property type="match status" value="2"/>
</dbReference>
<dbReference type="OMA" id="LWARYIL"/>
<dbReference type="InterPro" id="IPR035979">
    <property type="entry name" value="RBD_domain_sf"/>
</dbReference>
<dbReference type="PROSITE" id="PS50102">
    <property type="entry name" value="RRM"/>
    <property type="match status" value="2"/>
</dbReference>
<evidence type="ECO:0000259" key="9">
    <source>
        <dbReference type="PROSITE" id="PS50102"/>
    </source>
</evidence>
<dbReference type="InterPro" id="IPR011990">
    <property type="entry name" value="TPR-like_helical_dom_sf"/>
</dbReference>
<evidence type="ECO:0000256" key="4">
    <source>
        <dbReference type="ARBA" id="ARBA00022884"/>
    </source>
</evidence>
<dbReference type="Pfam" id="PF00076">
    <property type="entry name" value="RRM_1"/>
    <property type="match status" value="2"/>
</dbReference>
<dbReference type="PANTHER" id="PTHR17204:SF25">
    <property type="entry name" value="RRM DOMAIN-CONTAINING PROTEIN"/>
    <property type="match status" value="1"/>
</dbReference>
<keyword evidence="2" id="KW-0507">mRNA processing</keyword>
<dbReference type="InParanoid" id="D6WTB8"/>
<evidence type="ECO:0000256" key="6">
    <source>
        <dbReference type="ARBA" id="ARBA00023242"/>
    </source>
</evidence>
<dbReference type="GO" id="GO:0006397">
    <property type="term" value="P:mRNA processing"/>
    <property type="evidence" value="ECO:0007669"/>
    <property type="project" value="UniProtKB-KW"/>
</dbReference>
<dbReference type="GO" id="GO:0034057">
    <property type="term" value="F:RNA strand-exchange activity"/>
    <property type="evidence" value="ECO:0000318"/>
    <property type="project" value="GO_Central"/>
</dbReference>
<dbReference type="GO" id="GO:0001731">
    <property type="term" value="P:formation of translation preinitiation complex"/>
    <property type="evidence" value="ECO:0000318"/>
    <property type="project" value="GO_Central"/>
</dbReference>
<organism evidence="10 11">
    <name type="scientific">Tribolium castaneum</name>
    <name type="common">Red flour beetle</name>
    <dbReference type="NCBI Taxonomy" id="7070"/>
    <lineage>
        <taxon>Eukaryota</taxon>
        <taxon>Metazoa</taxon>
        <taxon>Ecdysozoa</taxon>
        <taxon>Arthropoda</taxon>
        <taxon>Hexapoda</taxon>
        <taxon>Insecta</taxon>
        <taxon>Pterygota</taxon>
        <taxon>Neoptera</taxon>
        <taxon>Endopterygota</taxon>
        <taxon>Coleoptera</taxon>
        <taxon>Polyphaga</taxon>
        <taxon>Cucujiformia</taxon>
        <taxon>Tenebrionidae</taxon>
        <taxon>Tenebrionidae incertae sedis</taxon>
        <taxon>Tribolium</taxon>
    </lineage>
</organism>
<dbReference type="Proteomes" id="UP000007266">
    <property type="component" value="Linkage group 7"/>
</dbReference>
<feature type="region of interest" description="Disordered" evidence="8">
    <location>
        <begin position="1"/>
        <end position="28"/>
    </location>
</feature>
<dbReference type="GO" id="GO:0008380">
    <property type="term" value="P:RNA splicing"/>
    <property type="evidence" value="ECO:0007669"/>
    <property type="project" value="UniProtKB-KW"/>
</dbReference>
<gene>
    <name evidence="10" type="primary">AUGUSTUS-3.0.2_09182</name>
    <name evidence="10" type="ORF">TcasGA2_TC009182</name>
</gene>